<keyword evidence="2" id="KW-0378">Hydrolase</keyword>
<evidence type="ECO:0000259" key="1">
    <source>
        <dbReference type="SMART" id="SM00849"/>
    </source>
</evidence>
<reference evidence="2 3" key="2">
    <citation type="submission" date="2018-12" db="EMBL/GenBank/DDBJ databases">
        <title>Rhizobacter gummiphilus sp. nov., a rubber-degrading bacterium isolated from the soil of a botanical garden in Japan.</title>
        <authorList>
            <person name="Shunsuke S.S."/>
        </authorList>
    </citation>
    <scope>NUCLEOTIDE SEQUENCE [LARGE SCALE GENOMIC DNA]</scope>
    <source>
        <strain evidence="2 3">S-16</strain>
    </source>
</reference>
<dbReference type="PANTHER" id="PTHR47619">
    <property type="entry name" value="METALLO-HYDROLASE YYCJ-RELATED"/>
    <property type="match status" value="1"/>
</dbReference>
<accession>A0A3N7HQB7</accession>
<proteinExistence type="predicted"/>
<dbReference type="Gene3D" id="3.60.15.10">
    <property type="entry name" value="Ribonuclease Z/Hydroxyacylglutathione hydrolase-like"/>
    <property type="match status" value="1"/>
</dbReference>
<feature type="domain" description="Metallo-beta-lactamase" evidence="1">
    <location>
        <begin position="12"/>
        <end position="218"/>
    </location>
</feature>
<evidence type="ECO:0000313" key="3">
    <source>
        <dbReference type="Proteomes" id="UP000267464"/>
    </source>
</evidence>
<sequence>MLRFCSLGSGSSGNATLIEASSGITTSRVLLDCGFTQRELKIRLERAGLTVDGIDAIFVTHEHGDHIGCTTALAKRHDIPIWMSRGTWRAAGQPDLGDLLHFARDGDCIELGDVQLMPYTVPHDAQEPLQACFSDGALRLGVLTDAGSITEHLLAMLKGCDALLLECNHDRELLAQSRYPWSLKQRIGGRLGHLANDTAAEILSACMHSSLRHVVAAHLSRENNRPELALTALAQAVGADACDMRAAGPQWGFDWIDLA</sequence>
<organism evidence="2 3">
    <name type="scientific">Piscinibacter terrae</name>
    <dbReference type="NCBI Taxonomy" id="2496871"/>
    <lineage>
        <taxon>Bacteria</taxon>
        <taxon>Pseudomonadati</taxon>
        <taxon>Pseudomonadota</taxon>
        <taxon>Betaproteobacteria</taxon>
        <taxon>Burkholderiales</taxon>
        <taxon>Sphaerotilaceae</taxon>
        <taxon>Piscinibacter</taxon>
    </lineage>
</organism>
<dbReference type="RefSeq" id="WP_124541625.1">
    <property type="nucleotide sequence ID" value="NZ_QUSW01000004.1"/>
</dbReference>
<dbReference type="InterPro" id="IPR052533">
    <property type="entry name" value="WalJ/YycJ-like"/>
</dbReference>
<dbReference type="EMBL" id="QUSW01000004">
    <property type="protein sequence ID" value="RQP23893.1"/>
    <property type="molecule type" value="Genomic_DNA"/>
</dbReference>
<comment type="caution">
    <text evidence="2">The sequence shown here is derived from an EMBL/GenBank/DDBJ whole genome shotgun (WGS) entry which is preliminary data.</text>
</comment>
<dbReference type="SUPFAM" id="SSF56281">
    <property type="entry name" value="Metallo-hydrolase/oxidoreductase"/>
    <property type="match status" value="1"/>
</dbReference>
<dbReference type="AlphaFoldDB" id="A0A3N7HQB7"/>
<name>A0A3N7HQB7_9BURK</name>
<dbReference type="InterPro" id="IPR036866">
    <property type="entry name" value="RibonucZ/Hydroxyglut_hydro"/>
</dbReference>
<dbReference type="OrthoDB" id="9803916at2"/>
<reference evidence="2 3" key="1">
    <citation type="submission" date="2018-08" db="EMBL/GenBank/DDBJ databases">
        <authorList>
            <person name="Khan S.A."/>
            <person name="Jeon C.O."/>
            <person name="Chun B.H."/>
            <person name="Jeong S.E."/>
        </authorList>
    </citation>
    <scope>NUCLEOTIDE SEQUENCE [LARGE SCALE GENOMIC DNA]</scope>
    <source>
        <strain evidence="2 3">S-16</strain>
    </source>
</reference>
<keyword evidence="3" id="KW-1185">Reference proteome</keyword>
<dbReference type="Proteomes" id="UP000267464">
    <property type="component" value="Unassembled WGS sequence"/>
</dbReference>
<dbReference type="PANTHER" id="PTHR47619:SF1">
    <property type="entry name" value="EXODEOXYRIBONUCLEASE WALJ"/>
    <property type="match status" value="1"/>
</dbReference>
<dbReference type="SMART" id="SM00849">
    <property type="entry name" value="Lactamase_B"/>
    <property type="match status" value="1"/>
</dbReference>
<protein>
    <submittedName>
        <fullName evidence="2">MBL fold metallo-hydrolase</fullName>
    </submittedName>
</protein>
<evidence type="ECO:0000313" key="2">
    <source>
        <dbReference type="EMBL" id="RQP23893.1"/>
    </source>
</evidence>
<dbReference type="Pfam" id="PF12706">
    <property type="entry name" value="Lactamase_B_2"/>
    <property type="match status" value="1"/>
</dbReference>
<dbReference type="GO" id="GO:0016787">
    <property type="term" value="F:hydrolase activity"/>
    <property type="evidence" value="ECO:0007669"/>
    <property type="project" value="UniProtKB-KW"/>
</dbReference>
<dbReference type="InterPro" id="IPR001279">
    <property type="entry name" value="Metallo-B-lactamas"/>
</dbReference>
<gene>
    <name evidence="2" type="ORF">DZC73_17435</name>
</gene>